<keyword evidence="1" id="KW-0812">Transmembrane</keyword>
<feature type="transmembrane region" description="Helical" evidence="1">
    <location>
        <begin position="40"/>
        <end position="58"/>
    </location>
</feature>
<keyword evidence="1" id="KW-0472">Membrane</keyword>
<keyword evidence="1" id="KW-1133">Transmembrane helix</keyword>
<sequence>MKQIASYFYILAALSALCGMAWGIQMSASGDHLLSPAHGHLNLLGFVAMAVFGTYYALSPAAAQSRIATIHLVLAVLSVVVLIPGIVFAITGQGEVLAKIGSILAVVSMLIFTFVVAKHRIPA</sequence>
<protein>
    <submittedName>
        <fullName evidence="2">Uncharacterized protein</fullName>
    </submittedName>
</protein>
<feature type="transmembrane region" description="Helical" evidence="1">
    <location>
        <begin position="96"/>
        <end position="117"/>
    </location>
</feature>
<keyword evidence="3" id="KW-1185">Reference proteome</keyword>
<evidence type="ECO:0000256" key="1">
    <source>
        <dbReference type="SAM" id="Phobius"/>
    </source>
</evidence>
<evidence type="ECO:0000313" key="2">
    <source>
        <dbReference type="EMBL" id="SEG05630.1"/>
    </source>
</evidence>
<dbReference type="AlphaFoldDB" id="A0A1H5X2P2"/>
<dbReference type="InterPro" id="IPR036927">
    <property type="entry name" value="Cyt_c_oxase-like_su1_sf"/>
</dbReference>
<accession>A0A1H5X2P2</accession>
<dbReference type="OrthoDB" id="9808748at2"/>
<feature type="transmembrane region" description="Helical" evidence="1">
    <location>
        <begin position="7"/>
        <end position="28"/>
    </location>
</feature>
<proteinExistence type="predicted"/>
<evidence type="ECO:0000313" key="3">
    <source>
        <dbReference type="Proteomes" id="UP000236752"/>
    </source>
</evidence>
<dbReference type="Gene3D" id="1.20.210.10">
    <property type="entry name" value="Cytochrome c oxidase-like, subunit I domain"/>
    <property type="match status" value="1"/>
</dbReference>
<gene>
    <name evidence="2" type="ORF">SAMN04488045_1678</name>
</gene>
<organism evidence="2 3">
    <name type="scientific">Thalassococcus halodurans</name>
    <dbReference type="NCBI Taxonomy" id="373675"/>
    <lineage>
        <taxon>Bacteria</taxon>
        <taxon>Pseudomonadati</taxon>
        <taxon>Pseudomonadota</taxon>
        <taxon>Alphaproteobacteria</taxon>
        <taxon>Rhodobacterales</taxon>
        <taxon>Roseobacteraceae</taxon>
        <taxon>Thalassococcus</taxon>
    </lineage>
</organism>
<feature type="transmembrane region" description="Helical" evidence="1">
    <location>
        <begin position="70"/>
        <end position="90"/>
    </location>
</feature>
<dbReference type="RefSeq" id="WP_103909993.1">
    <property type="nucleotide sequence ID" value="NZ_FNUZ01000002.1"/>
</dbReference>
<reference evidence="2 3" key="1">
    <citation type="submission" date="2016-10" db="EMBL/GenBank/DDBJ databases">
        <authorList>
            <person name="de Groot N.N."/>
        </authorList>
    </citation>
    <scope>NUCLEOTIDE SEQUENCE [LARGE SCALE GENOMIC DNA]</scope>
    <source>
        <strain evidence="2 3">DSM 26915</strain>
    </source>
</reference>
<name>A0A1H5X2P2_9RHOB</name>
<dbReference type="EMBL" id="FNUZ01000002">
    <property type="protein sequence ID" value="SEG05630.1"/>
    <property type="molecule type" value="Genomic_DNA"/>
</dbReference>
<dbReference type="Proteomes" id="UP000236752">
    <property type="component" value="Unassembled WGS sequence"/>
</dbReference>